<dbReference type="RefSeq" id="XP_062634161.1">
    <property type="nucleotide sequence ID" value="XM_062781826.1"/>
</dbReference>
<evidence type="ECO:0000259" key="2">
    <source>
        <dbReference type="SMART" id="SM01083"/>
    </source>
</evidence>
<feature type="domain" description="CBF1-interacting co-repressor CIR N-terminal" evidence="2">
    <location>
        <begin position="10"/>
        <end position="46"/>
    </location>
</feature>
<keyword evidence="4" id="KW-1185">Reference proteome</keyword>
<evidence type="ECO:0000313" key="4">
    <source>
        <dbReference type="Proteomes" id="UP001302676"/>
    </source>
</evidence>
<dbReference type="InterPro" id="IPR019339">
    <property type="entry name" value="CIR_N_dom"/>
</dbReference>
<evidence type="ECO:0000313" key="3">
    <source>
        <dbReference type="EMBL" id="KAK4140790.1"/>
    </source>
</evidence>
<dbReference type="Proteomes" id="UP001302676">
    <property type="component" value="Unassembled WGS sequence"/>
</dbReference>
<feature type="compositionally biased region" description="Basic and acidic residues" evidence="1">
    <location>
        <begin position="96"/>
        <end position="113"/>
    </location>
</feature>
<accession>A0AAN6UYF4</accession>
<reference evidence="3" key="1">
    <citation type="journal article" date="2023" name="Mol. Phylogenet. Evol.">
        <title>Genome-scale phylogeny and comparative genomics of the fungal order Sordariales.</title>
        <authorList>
            <person name="Hensen N."/>
            <person name="Bonometti L."/>
            <person name="Westerberg I."/>
            <person name="Brannstrom I.O."/>
            <person name="Guillou S."/>
            <person name="Cros-Aarteil S."/>
            <person name="Calhoun S."/>
            <person name="Haridas S."/>
            <person name="Kuo A."/>
            <person name="Mondo S."/>
            <person name="Pangilinan J."/>
            <person name="Riley R."/>
            <person name="LaButti K."/>
            <person name="Andreopoulos B."/>
            <person name="Lipzen A."/>
            <person name="Chen C."/>
            <person name="Yan M."/>
            <person name="Daum C."/>
            <person name="Ng V."/>
            <person name="Clum A."/>
            <person name="Steindorff A."/>
            <person name="Ohm R.A."/>
            <person name="Martin F."/>
            <person name="Silar P."/>
            <person name="Natvig D.O."/>
            <person name="Lalanne C."/>
            <person name="Gautier V."/>
            <person name="Ament-Velasquez S.L."/>
            <person name="Kruys A."/>
            <person name="Hutchinson M.I."/>
            <person name="Powell A.J."/>
            <person name="Barry K."/>
            <person name="Miller A.N."/>
            <person name="Grigoriev I.V."/>
            <person name="Debuchy R."/>
            <person name="Gladieux P."/>
            <person name="Hiltunen Thoren M."/>
            <person name="Johannesson H."/>
        </authorList>
    </citation>
    <scope>NUCLEOTIDE SEQUENCE</scope>
    <source>
        <strain evidence="3">CBS 141.50</strain>
    </source>
</reference>
<feature type="compositionally biased region" description="Basic and acidic residues" evidence="1">
    <location>
        <begin position="261"/>
        <end position="304"/>
    </location>
</feature>
<evidence type="ECO:0000256" key="1">
    <source>
        <dbReference type="SAM" id="MobiDB-lite"/>
    </source>
</evidence>
<organism evidence="3 4">
    <name type="scientific">Dichotomopilus funicola</name>
    <dbReference type="NCBI Taxonomy" id="1934379"/>
    <lineage>
        <taxon>Eukaryota</taxon>
        <taxon>Fungi</taxon>
        <taxon>Dikarya</taxon>
        <taxon>Ascomycota</taxon>
        <taxon>Pezizomycotina</taxon>
        <taxon>Sordariomycetes</taxon>
        <taxon>Sordariomycetidae</taxon>
        <taxon>Sordariales</taxon>
        <taxon>Chaetomiaceae</taxon>
        <taxon>Dichotomopilus</taxon>
    </lineage>
</organism>
<dbReference type="PANTHER" id="PTHR22093:SF0">
    <property type="entry name" value="LEUKOCYTE RECEPTOR CLUSTER MEMBER 1"/>
    <property type="match status" value="1"/>
</dbReference>
<dbReference type="AlphaFoldDB" id="A0AAN6UYF4"/>
<dbReference type="SMART" id="SM01083">
    <property type="entry name" value="Cir_N"/>
    <property type="match status" value="1"/>
</dbReference>
<dbReference type="PANTHER" id="PTHR22093">
    <property type="entry name" value="LEUKOCYTE RECEPTOR CLUSTER LRC MEMBER 1"/>
    <property type="match status" value="1"/>
</dbReference>
<feature type="region of interest" description="Disordered" evidence="1">
    <location>
        <begin position="25"/>
        <end position="177"/>
    </location>
</feature>
<dbReference type="InterPro" id="IPR039875">
    <property type="entry name" value="LENG1-like"/>
</dbReference>
<sequence>MPLHLLGKKSWNVYNPANIARVQRDEAAAQAREEAHEQRMQEDDAARRLAILRGETPPPLSELEQQPELEPKPRDRDSYSTTTRKRKRHGEDDTDFEMRIARERAAAGDRATRELAGPSSSTSSSHPRSSTRPGVEPSLVDSKGHITLFSPPSPSQQPREPHPEVAREAAHKERELKDQYQMRLVNAAGKDGAGLTDGGPWYAAAAAAAAARDGQAEEGSGTVEVVEKNVFGRDDPGRRVRAAARLDAGDPLGMMKRGAKMVRELEKERRKEREERDRGMRELEREGERRERKRRRGDERREDR</sequence>
<gene>
    <name evidence="3" type="ORF">C8A04DRAFT_31661</name>
</gene>
<protein>
    <recommendedName>
        <fullName evidence="2">CBF1-interacting co-repressor CIR N-terminal domain-containing protein</fullName>
    </recommendedName>
</protein>
<name>A0AAN6UYF4_9PEZI</name>
<feature type="compositionally biased region" description="Basic and acidic residues" evidence="1">
    <location>
        <begin position="159"/>
        <end position="177"/>
    </location>
</feature>
<feature type="compositionally biased region" description="Basic and acidic residues" evidence="1">
    <location>
        <begin position="25"/>
        <end position="47"/>
    </location>
</feature>
<feature type="region of interest" description="Disordered" evidence="1">
    <location>
        <begin position="251"/>
        <end position="304"/>
    </location>
</feature>
<comment type="caution">
    <text evidence="3">The sequence shown here is derived from an EMBL/GenBank/DDBJ whole genome shotgun (WGS) entry which is preliminary data.</text>
</comment>
<feature type="compositionally biased region" description="Basic and acidic residues" evidence="1">
    <location>
        <begin position="69"/>
        <end position="78"/>
    </location>
</feature>
<proteinExistence type="predicted"/>
<dbReference type="EMBL" id="MU853623">
    <property type="protein sequence ID" value="KAK4140790.1"/>
    <property type="molecule type" value="Genomic_DNA"/>
</dbReference>
<feature type="compositionally biased region" description="Low complexity" evidence="1">
    <location>
        <begin position="118"/>
        <end position="133"/>
    </location>
</feature>
<reference evidence="3" key="2">
    <citation type="submission" date="2023-05" db="EMBL/GenBank/DDBJ databases">
        <authorList>
            <consortium name="Lawrence Berkeley National Laboratory"/>
            <person name="Steindorff A."/>
            <person name="Hensen N."/>
            <person name="Bonometti L."/>
            <person name="Westerberg I."/>
            <person name="Brannstrom I.O."/>
            <person name="Guillou S."/>
            <person name="Cros-Aarteil S."/>
            <person name="Calhoun S."/>
            <person name="Haridas S."/>
            <person name="Kuo A."/>
            <person name="Mondo S."/>
            <person name="Pangilinan J."/>
            <person name="Riley R."/>
            <person name="Labutti K."/>
            <person name="Andreopoulos B."/>
            <person name="Lipzen A."/>
            <person name="Chen C."/>
            <person name="Yanf M."/>
            <person name="Daum C."/>
            <person name="Ng V."/>
            <person name="Clum A."/>
            <person name="Ohm R."/>
            <person name="Martin F."/>
            <person name="Silar P."/>
            <person name="Natvig D."/>
            <person name="Lalanne C."/>
            <person name="Gautier V."/>
            <person name="Ament-Velasquez S.L."/>
            <person name="Kruys A."/>
            <person name="Hutchinson M.I."/>
            <person name="Powell A.J."/>
            <person name="Barry K."/>
            <person name="Miller A.N."/>
            <person name="Grigoriev I.V."/>
            <person name="Debuchy R."/>
            <person name="Gladieux P."/>
            <person name="Thoren M.H."/>
            <person name="Johannesson H."/>
        </authorList>
    </citation>
    <scope>NUCLEOTIDE SEQUENCE</scope>
    <source>
        <strain evidence="3">CBS 141.50</strain>
    </source>
</reference>
<dbReference type="GeneID" id="87818439"/>